<dbReference type="Proteomes" id="UP000480178">
    <property type="component" value="Chromosome"/>
</dbReference>
<dbReference type="RefSeq" id="WP_162445735.1">
    <property type="nucleotide sequence ID" value="NZ_CP048222.1"/>
</dbReference>
<accession>A0A6C0GNX2</accession>
<keyword evidence="2" id="KW-1185">Reference proteome</keyword>
<name>A0A6C0GNX2_9BACT</name>
<evidence type="ECO:0000313" key="2">
    <source>
        <dbReference type="Proteomes" id="UP000480178"/>
    </source>
</evidence>
<dbReference type="AlphaFoldDB" id="A0A6C0GNX2"/>
<organism evidence="1 2">
    <name type="scientific">Rhodocytophaga rosea</name>
    <dbReference type="NCBI Taxonomy" id="2704465"/>
    <lineage>
        <taxon>Bacteria</taxon>
        <taxon>Pseudomonadati</taxon>
        <taxon>Bacteroidota</taxon>
        <taxon>Cytophagia</taxon>
        <taxon>Cytophagales</taxon>
        <taxon>Rhodocytophagaceae</taxon>
        <taxon>Rhodocytophaga</taxon>
    </lineage>
</organism>
<reference evidence="1 2" key="1">
    <citation type="submission" date="2020-01" db="EMBL/GenBank/DDBJ databases">
        <authorList>
            <person name="Kim M.K."/>
        </authorList>
    </citation>
    <scope>NUCLEOTIDE SEQUENCE [LARGE SCALE GENOMIC DNA]</scope>
    <source>
        <strain evidence="1 2">172606-1</strain>
    </source>
</reference>
<protein>
    <recommendedName>
        <fullName evidence="3">Transposase</fullName>
    </recommendedName>
</protein>
<evidence type="ECO:0008006" key="3">
    <source>
        <dbReference type="Google" id="ProtNLM"/>
    </source>
</evidence>
<proteinExistence type="predicted"/>
<sequence>MKATSAFQTILAKMNKVSKPLESFLNELLIVFLSLKGRYCFRNLSRWASFCEHTISRNFAKAFDFYLFQQQFIDSFLQGRKLIAVVASDLATFGWTLS</sequence>
<evidence type="ECO:0000313" key="1">
    <source>
        <dbReference type="EMBL" id="QHT69751.1"/>
    </source>
</evidence>
<dbReference type="KEGG" id="rhoz:GXP67_25440"/>
<dbReference type="EMBL" id="CP048222">
    <property type="protein sequence ID" value="QHT69751.1"/>
    <property type="molecule type" value="Genomic_DNA"/>
</dbReference>
<gene>
    <name evidence="1" type="ORF">GXP67_25440</name>
</gene>